<dbReference type="SUPFAM" id="SSF49899">
    <property type="entry name" value="Concanavalin A-like lectins/glucanases"/>
    <property type="match status" value="1"/>
</dbReference>
<comment type="caution">
    <text evidence="8">The sequence shown here is derived from an EMBL/GenBank/DDBJ whole genome shotgun (WGS) entry which is preliminary data.</text>
</comment>
<dbReference type="Proteomes" id="UP000076858">
    <property type="component" value="Unassembled WGS sequence"/>
</dbReference>
<dbReference type="OrthoDB" id="8793160at2759"/>
<proteinExistence type="predicted"/>
<keyword evidence="3" id="KW-0106">Calcium</keyword>
<keyword evidence="2" id="KW-0479">Metal-binding</keyword>
<reference evidence="8 9" key="1">
    <citation type="submission" date="2016-03" db="EMBL/GenBank/DDBJ databases">
        <title>EvidentialGene: Evidence-directed Construction of Genes on Genomes.</title>
        <authorList>
            <person name="Gilbert D.G."/>
            <person name="Choi J.-H."/>
            <person name="Mockaitis K."/>
            <person name="Colbourne J."/>
            <person name="Pfrender M."/>
        </authorList>
    </citation>
    <scope>NUCLEOTIDE SEQUENCE [LARGE SCALE GENOMIC DNA]</scope>
    <source>
        <strain evidence="8 9">Xinb3</strain>
        <tissue evidence="8">Complete organism</tissue>
    </source>
</reference>
<evidence type="ECO:0000256" key="6">
    <source>
        <dbReference type="PROSITE-ProRule" id="PRU01172"/>
    </source>
</evidence>
<evidence type="ECO:0000256" key="1">
    <source>
        <dbReference type="ARBA" id="ARBA00001913"/>
    </source>
</evidence>
<organism evidence="8 9">
    <name type="scientific">Daphnia magna</name>
    <dbReference type="NCBI Taxonomy" id="35525"/>
    <lineage>
        <taxon>Eukaryota</taxon>
        <taxon>Metazoa</taxon>
        <taxon>Ecdysozoa</taxon>
        <taxon>Arthropoda</taxon>
        <taxon>Crustacea</taxon>
        <taxon>Branchiopoda</taxon>
        <taxon>Diplostraca</taxon>
        <taxon>Cladocera</taxon>
        <taxon>Anomopoda</taxon>
        <taxon>Daphniidae</taxon>
        <taxon>Daphnia</taxon>
    </lineage>
</organism>
<comment type="caution">
    <text evidence="6">Lacks conserved residue(s) required for the propagation of feature annotation.</text>
</comment>
<evidence type="ECO:0000313" key="9">
    <source>
        <dbReference type="Proteomes" id="UP000076858"/>
    </source>
</evidence>
<evidence type="ECO:0000313" key="8">
    <source>
        <dbReference type="EMBL" id="KZS04536.1"/>
    </source>
</evidence>
<dbReference type="SMART" id="SM00159">
    <property type="entry name" value="PTX"/>
    <property type="match status" value="1"/>
</dbReference>
<keyword evidence="4" id="KW-1015">Disulfide bond</keyword>
<dbReference type="PANTHER" id="PTHR19277">
    <property type="entry name" value="PENTRAXIN"/>
    <property type="match status" value="1"/>
</dbReference>
<feature type="domain" description="Pentraxin (PTX)" evidence="7">
    <location>
        <begin position="20"/>
        <end position="233"/>
    </location>
</feature>
<dbReference type="InterPro" id="IPR001759">
    <property type="entry name" value="PTX_dom"/>
</dbReference>
<dbReference type="AlphaFoldDB" id="A0A0P5ZC40"/>
<gene>
    <name evidence="8" type="ORF">APZ42_032888</name>
</gene>
<dbReference type="InterPro" id="IPR013320">
    <property type="entry name" value="ConA-like_dom_sf"/>
</dbReference>
<dbReference type="Gene3D" id="2.60.120.200">
    <property type="match status" value="1"/>
</dbReference>
<sequence length="268" mass="29712">MRLLIILAICIAQNASLSPTKVILTQRTRDDRRNIQLVEFFTSVPNLQDFTVCYWLKSVNTTTRQSTFSYAAPNDPVAIATWIEPTIFGLQIRMAISGKEVYSVPYNIAYHHWYHLCHSWEGSSGRWLLYVDGELIGQGFDDTGRPLLIPGGGTVVFGQQQNNFDFSPDRPGGFQSSAGVEGEMTLMFFDSRPLRHDIRSLGASGNLKGEILGTKLTSDIEGNVWEINPESVDCFNQPLGDIVAWGVTQIELTGGVIMVQAKPSCGDF</sequence>
<accession>A0A0P5ZC40</accession>
<evidence type="ECO:0000256" key="4">
    <source>
        <dbReference type="ARBA" id="ARBA00023157"/>
    </source>
</evidence>
<dbReference type="InterPro" id="IPR051360">
    <property type="entry name" value="Neuronal_Pentraxin_Related"/>
</dbReference>
<name>A0A0P5ZC40_9CRUS</name>
<evidence type="ECO:0000259" key="7">
    <source>
        <dbReference type="PROSITE" id="PS51828"/>
    </source>
</evidence>
<dbReference type="GO" id="GO:0046872">
    <property type="term" value="F:metal ion binding"/>
    <property type="evidence" value="ECO:0007669"/>
    <property type="project" value="UniProtKB-KW"/>
</dbReference>
<comment type="cofactor">
    <cofactor evidence="1">
        <name>Ca(2+)</name>
        <dbReference type="ChEBI" id="CHEBI:29108"/>
    </cofactor>
</comment>
<dbReference type="PROSITE" id="PS51828">
    <property type="entry name" value="PTX_2"/>
    <property type="match status" value="1"/>
</dbReference>
<dbReference type="Pfam" id="PF00354">
    <property type="entry name" value="Pentaxin"/>
    <property type="match status" value="1"/>
</dbReference>
<protein>
    <submittedName>
        <fullName evidence="8">Pentraxin-4-like protein</fullName>
    </submittedName>
</protein>
<evidence type="ECO:0000256" key="2">
    <source>
        <dbReference type="ARBA" id="ARBA00022723"/>
    </source>
</evidence>
<dbReference type="EMBL" id="LRGB01003123">
    <property type="protein sequence ID" value="KZS04536.1"/>
    <property type="molecule type" value="Genomic_DNA"/>
</dbReference>
<evidence type="ECO:0000256" key="5">
    <source>
        <dbReference type="ARBA" id="ARBA00023180"/>
    </source>
</evidence>
<dbReference type="STRING" id="35525.A0A0P5ZC40"/>
<evidence type="ECO:0000256" key="3">
    <source>
        <dbReference type="ARBA" id="ARBA00022837"/>
    </source>
</evidence>
<dbReference type="PRINTS" id="PR00895">
    <property type="entry name" value="PENTAXIN"/>
</dbReference>
<dbReference type="PANTHER" id="PTHR19277:SF125">
    <property type="entry name" value="B6"/>
    <property type="match status" value="1"/>
</dbReference>
<keyword evidence="9" id="KW-1185">Reference proteome</keyword>
<keyword evidence="5" id="KW-0325">Glycoprotein</keyword>